<dbReference type="GO" id="GO:0016020">
    <property type="term" value="C:membrane"/>
    <property type="evidence" value="ECO:0007669"/>
    <property type="project" value="InterPro"/>
</dbReference>
<dbReference type="GO" id="GO:0007165">
    <property type="term" value="P:signal transduction"/>
    <property type="evidence" value="ECO:0007669"/>
    <property type="project" value="UniProtKB-KW"/>
</dbReference>
<dbReference type="SUPFAM" id="SSF55785">
    <property type="entry name" value="PYP-like sensor domain (PAS domain)"/>
    <property type="match status" value="1"/>
</dbReference>
<dbReference type="SUPFAM" id="SSF58104">
    <property type="entry name" value="Methyl-accepting chemotaxis protein (MCP) signaling domain"/>
    <property type="match status" value="1"/>
</dbReference>
<evidence type="ECO:0000256" key="3">
    <source>
        <dbReference type="PROSITE-ProRule" id="PRU00284"/>
    </source>
</evidence>
<evidence type="ECO:0000259" key="6">
    <source>
        <dbReference type="PROSITE" id="PS50113"/>
    </source>
</evidence>
<dbReference type="PROSITE" id="PS50111">
    <property type="entry name" value="CHEMOTAXIS_TRANSDUC_2"/>
    <property type="match status" value="1"/>
</dbReference>
<sequence length="794" mass="84750">MTTKRKIILGFFVTLVLLGVTAFWGYTGLQTASNNLEIYRGYAAIDVDASDLQSAVYESVYYAELYMKSKDPANIKEAQARVDKGFTIIGRALQTAKREDTIRNMTKAREFLTVMRNELGDLRKGVETVNAVFTRACLPYMEKTDKNLADLAAFAREISRPEALYYVTLVLQNLASVRESLAAFLITMNADEAKEILAKLESSRKSIERLGESLATDVGRKLHAEATANFNEVVAGFGVLMKEGAAVQEDIQDLAVRAGEALEFVAATNATADKLMHQSEEASLQGNARAQLQMLIIGAAGVLLGVAFAVFTILSLVRTLNVMSRFASDIAAGNFNSTATVSEKGEIGAMFAALRRIPEIFSGVITRCNDIADDIASGLFRDRLNLEHFQGGFRDLGQGINAIADAYTHSIDTLPVAIVTLDTQLRTRFSNTLGRDMLGPDVMKAFGGKMPLVEASLRENNHKAGETSIVTPEGKTVFVSAMSLPLRNMGGEVVGALEVLTDISEIKAKQNIMLEVANQASAISDRVAAASEQLAAQVEQVSRGAEVQRERVETTASAMTQMNSTVAEVARSASEASAQGTETREQAQSGASVVNRVVDSINEVSTIAVHLQENMETLGRQADSIGGVMNVISDIADQTNLLALNAAIEAARAGEAGRGFAVVADEVRKLAEKTMNATKEVGDNIAAMQQSANSNIAEVGVVAKNAAAAAALANESGAALDGILNLASATSHVVDSIATAAEEQSAASEEITQAIAEINRLVTETTDGMVQSSEAVQDLSRTAQELRRVMEGLQ</sequence>
<dbReference type="PANTHER" id="PTHR32089">
    <property type="entry name" value="METHYL-ACCEPTING CHEMOTAXIS PROTEIN MCPB"/>
    <property type="match status" value="1"/>
</dbReference>
<comment type="similarity">
    <text evidence="2">Belongs to the methyl-accepting chemotaxis (MCP) protein family.</text>
</comment>
<accession>A0A212IWP3</accession>
<dbReference type="PANTHER" id="PTHR32089:SF112">
    <property type="entry name" value="LYSOZYME-LIKE PROTEIN-RELATED"/>
    <property type="match status" value="1"/>
</dbReference>
<dbReference type="FunFam" id="1.10.287.950:FF:000001">
    <property type="entry name" value="Methyl-accepting chemotaxis sensory transducer"/>
    <property type="match status" value="1"/>
</dbReference>
<feature type="domain" description="Methyl-accepting transducer" evidence="5">
    <location>
        <begin position="523"/>
        <end position="759"/>
    </location>
</feature>
<evidence type="ECO:0000256" key="2">
    <source>
        <dbReference type="ARBA" id="ARBA00029447"/>
    </source>
</evidence>
<organism evidence="7">
    <name type="scientific">uncultured delta proteobacterium</name>
    <dbReference type="NCBI Taxonomy" id="34034"/>
    <lineage>
        <taxon>Bacteria</taxon>
        <taxon>Deltaproteobacteria</taxon>
        <taxon>environmental samples</taxon>
    </lineage>
</organism>
<evidence type="ECO:0000256" key="1">
    <source>
        <dbReference type="ARBA" id="ARBA00023224"/>
    </source>
</evidence>
<keyword evidence="4" id="KW-1133">Transmembrane helix</keyword>
<dbReference type="EMBL" id="FLUQ01000001">
    <property type="protein sequence ID" value="SBV91641.1"/>
    <property type="molecule type" value="Genomic_DNA"/>
</dbReference>
<dbReference type="InterPro" id="IPR004089">
    <property type="entry name" value="MCPsignal_dom"/>
</dbReference>
<dbReference type="CDD" id="cd11386">
    <property type="entry name" value="MCP_signal"/>
    <property type="match status" value="1"/>
</dbReference>
<dbReference type="SMART" id="SM00283">
    <property type="entry name" value="MA"/>
    <property type="match status" value="1"/>
</dbReference>
<keyword evidence="1 3" id="KW-0807">Transducer</keyword>
<reference evidence="7" key="1">
    <citation type="submission" date="2016-04" db="EMBL/GenBank/DDBJ databases">
        <authorList>
            <person name="Evans L.H."/>
            <person name="Alamgir A."/>
            <person name="Owens N."/>
            <person name="Weber N.D."/>
            <person name="Virtaneva K."/>
            <person name="Barbian K."/>
            <person name="Babar A."/>
            <person name="Rosenke K."/>
        </authorList>
    </citation>
    <scope>NUCLEOTIDE SEQUENCE</scope>
    <source>
        <strain evidence="7">86</strain>
    </source>
</reference>
<dbReference type="PROSITE" id="PS50113">
    <property type="entry name" value="PAC"/>
    <property type="match status" value="1"/>
</dbReference>
<evidence type="ECO:0000313" key="7">
    <source>
        <dbReference type="EMBL" id="SBV91641.1"/>
    </source>
</evidence>
<feature type="transmembrane region" description="Helical" evidence="4">
    <location>
        <begin position="294"/>
        <end position="317"/>
    </location>
</feature>
<dbReference type="Gene3D" id="1.10.287.950">
    <property type="entry name" value="Methyl-accepting chemotaxis protein"/>
    <property type="match status" value="1"/>
</dbReference>
<dbReference type="InterPro" id="IPR004090">
    <property type="entry name" value="Chemotax_Me-accpt_rcpt"/>
</dbReference>
<gene>
    <name evidence="7" type="ORF">KL86DPRO_10226</name>
</gene>
<dbReference type="SMART" id="SM01358">
    <property type="entry name" value="HBM"/>
    <property type="match status" value="1"/>
</dbReference>
<dbReference type="InterPro" id="IPR032255">
    <property type="entry name" value="HBM"/>
</dbReference>
<dbReference type="InterPro" id="IPR035965">
    <property type="entry name" value="PAS-like_dom_sf"/>
</dbReference>
<feature type="domain" description="PAC" evidence="6">
    <location>
        <begin position="463"/>
        <end position="515"/>
    </location>
</feature>
<dbReference type="GO" id="GO:0004888">
    <property type="term" value="F:transmembrane signaling receptor activity"/>
    <property type="evidence" value="ECO:0007669"/>
    <property type="project" value="InterPro"/>
</dbReference>
<dbReference type="AlphaFoldDB" id="A0A212IWP3"/>
<dbReference type="Pfam" id="PF00015">
    <property type="entry name" value="MCPsignal"/>
    <property type="match status" value="1"/>
</dbReference>
<dbReference type="Gene3D" id="6.10.340.10">
    <property type="match status" value="1"/>
</dbReference>
<keyword evidence="4" id="KW-0472">Membrane</keyword>
<dbReference type="InterPro" id="IPR000700">
    <property type="entry name" value="PAS-assoc_C"/>
</dbReference>
<dbReference type="Gene3D" id="3.30.450.20">
    <property type="entry name" value="PAS domain"/>
    <property type="match status" value="1"/>
</dbReference>
<keyword evidence="4" id="KW-0812">Transmembrane</keyword>
<dbReference type="GO" id="GO:0006935">
    <property type="term" value="P:chemotaxis"/>
    <property type="evidence" value="ECO:0007669"/>
    <property type="project" value="InterPro"/>
</dbReference>
<evidence type="ECO:0000259" key="5">
    <source>
        <dbReference type="PROSITE" id="PS50111"/>
    </source>
</evidence>
<protein>
    <submittedName>
        <fullName evidence="7">Putative Methyl-accepting chemotaxis sensory transducer</fullName>
    </submittedName>
</protein>
<proteinExistence type="inferred from homology"/>
<name>A0A212IWP3_9DELT</name>
<dbReference type="PRINTS" id="PR00260">
    <property type="entry name" value="CHEMTRNSDUCR"/>
</dbReference>
<evidence type="ECO:0000256" key="4">
    <source>
        <dbReference type="SAM" id="Phobius"/>
    </source>
</evidence>